<dbReference type="SUPFAM" id="SSF53850">
    <property type="entry name" value="Periplasmic binding protein-like II"/>
    <property type="match status" value="1"/>
</dbReference>
<dbReference type="PANTHER" id="PTHR30290:SF9">
    <property type="entry name" value="OLIGOPEPTIDE-BINDING PROTEIN APPA"/>
    <property type="match status" value="1"/>
</dbReference>
<comment type="caution">
    <text evidence="6">The sequence shown here is derived from an EMBL/GenBank/DDBJ whole genome shotgun (WGS) entry which is preliminary data.</text>
</comment>
<proteinExistence type="inferred from homology"/>
<evidence type="ECO:0000313" key="7">
    <source>
        <dbReference type="Proteomes" id="UP001246372"/>
    </source>
</evidence>
<sequence>MKRWLLLAVCGLALGLAQAQTLRWSSQGDPQTMDPHSQNELMTNMANGQVYERLVSRDKQLRIVPGLAAEWTQLSPLLWRFKLRQGVKFHDGSPFTADDVVFSLQRARDANSQVAVYANALGTPRKIDDYTVELQLSAFNPIVLQHLDLMWMMSKRWCEQHRALRPLDFKNREEGYTSLHANGTGPYKLVSRQPGIKTVYERNPHWWGSFEGNVQEVVYTPITNDATRLAALVSGEIDLVLDPAPRDVPRLRNTPGVRVYEGPENRIIFIGMDQMRDKLLHAKVPGDKNPFKDIRVRRAMYQAIDIEAIRQKLMNGMSMPTGGLTSSPLGAYSDAALEARLPLDVAGARKLMAEAGYADGFEVTLDCPNNRYINDESICLALASMWSQLKIKVRVNAMPRVLYFPKLEKYDTSLFMLGWGGAITDAETTMTAVLRNRGDKGIGSYNYGLVINDRFDQLAAQSSVEPDPKKREQLIKTALAEYREQVHLIPLHRQMIPWAARETVTPTHRADNWLEFAWVQIKR</sequence>
<evidence type="ECO:0000256" key="4">
    <source>
        <dbReference type="SAM" id="SignalP"/>
    </source>
</evidence>
<keyword evidence="2" id="KW-0813">Transport</keyword>
<dbReference type="CDD" id="cd08498">
    <property type="entry name" value="PBP2_NikA_DppA_OppA_like_2"/>
    <property type="match status" value="1"/>
</dbReference>
<dbReference type="PIRSF" id="PIRSF002741">
    <property type="entry name" value="MppA"/>
    <property type="match status" value="1"/>
</dbReference>
<reference evidence="6" key="1">
    <citation type="submission" date="2023-09" db="EMBL/GenBank/DDBJ databases">
        <title>Paucibacter sp. APW11 Genome sequencing and assembly.</title>
        <authorList>
            <person name="Kim I."/>
        </authorList>
    </citation>
    <scope>NUCLEOTIDE SEQUENCE</scope>
    <source>
        <strain evidence="6">APW11</strain>
    </source>
</reference>
<name>A0ABU3PFW1_9BURK</name>
<keyword evidence="3 4" id="KW-0732">Signal</keyword>
<dbReference type="InterPro" id="IPR000914">
    <property type="entry name" value="SBP_5_dom"/>
</dbReference>
<feature type="signal peptide" evidence="4">
    <location>
        <begin position="1"/>
        <end position="19"/>
    </location>
</feature>
<dbReference type="Pfam" id="PF00496">
    <property type="entry name" value="SBP_bac_5"/>
    <property type="match status" value="1"/>
</dbReference>
<dbReference type="PANTHER" id="PTHR30290">
    <property type="entry name" value="PERIPLASMIC BINDING COMPONENT OF ABC TRANSPORTER"/>
    <property type="match status" value="1"/>
</dbReference>
<evidence type="ECO:0000256" key="3">
    <source>
        <dbReference type="ARBA" id="ARBA00022729"/>
    </source>
</evidence>
<dbReference type="RefSeq" id="WP_315652371.1">
    <property type="nucleotide sequence ID" value="NZ_JAVXZY010000009.1"/>
</dbReference>
<dbReference type="Gene3D" id="3.10.105.10">
    <property type="entry name" value="Dipeptide-binding Protein, Domain 3"/>
    <property type="match status" value="1"/>
</dbReference>
<accession>A0ABU3PFW1</accession>
<feature type="chain" id="PRO_5046983467" evidence="4">
    <location>
        <begin position="20"/>
        <end position="523"/>
    </location>
</feature>
<evidence type="ECO:0000256" key="2">
    <source>
        <dbReference type="ARBA" id="ARBA00022448"/>
    </source>
</evidence>
<keyword evidence="7" id="KW-1185">Reference proteome</keyword>
<evidence type="ECO:0000259" key="5">
    <source>
        <dbReference type="Pfam" id="PF00496"/>
    </source>
</evidence>
<dbReference type="EMBL" id="JAVXZY010000009">
    <property type="protein sequence ID" value="MDT9001487.1"/>
    <property type="molecule type" value="Genomic_DNA"/>
</dbReference>
<comment type="similarity">
    <text evidence="1">Belongs to the bacterial solute-binding protein 5 family.</text>
</comment>
<organism evidence="6 7">
    <name type="scientific">Roseateles aquae</name>
    <dbReference type="NCBI Taxonomy" id="3077235"/>
    <lineage>
        <taxon>Bacteria</taxon>
        <taxon>Pseudomonadati</taxon>
        <taxon>Pseudomonadota</taxon>
        <taxon>Betaproteobacteria</taxon>
        <taxon>Burkholderiales</taxon>
        <taxon>Sphaerotilaceae</taxon>
        <taxon>Roseateles</taxon>
    </lineage>
</organism>
<feature type="domain" description="Solute-binding protein family 5" evidence="5">
    <location>
        <begin position="63"/>
        <end position="438"/>
    </location>
</feature>
<protein>
    <submittedName>
        <fullName evidence="6">ABC transporter substrate-binding protein</fullName>
    </submittedName>
</protein>
<evidence type="ECO:0000313" key="6">
    <source>
        <dbReference type="EMBL" id="MDT9001487.1"/>
    </source>
</evidence>
<dbReference type="InterPro" id="IPR039424">
    <property type="entry name" value="SBP_5"/>
</dbReference>
<dbReference type="Gene3D" id="3.90.76.10">
    <property type="entry name" value="Dipeptide-binding Protein, Domain 1"/>
    <property type="match status" value="1"/>
</dbReference>
<gene>
    <name evidence="6" type="ORF">RQP53_19580</name>
</gene>
<dbReference type="Proteomes" id="UP001246372">
    <property type="component" value="Unassembled WGS sequence"/>
</dbReference>
<evidence type="ECO:0000256" key="1">
    <source>
        <dbReference type="ARBA" id="ARBA00005695"/>
    </source>
</evidence>
<dbReference type="InterPro" id="IPR030678">
    <property type="entry name" value="Peptide/Ni-bd"/>
</dbReference>
<dbReference type="Gene3D" id="3.40.190.10">
    <property type="entry name" value="Periplasmic binding protein-like II"/>
    <property type="match status" value="1"/>
</dbReference>